<evidence type="ECO:0000256" key="5">
    <source>
        <dbReference type="ARBA" id="ARBA00023136"/>
    </source>
</evidence>
<accession>A0A226DLH6</accession>
<dbReference type="STRING" id="158441.A0A226DLH6"/>
<dbReference type="GO" id="GO:0015074">
    <property type="term" value="P:DNA integration"/>
    <property type="evidence" value="ECO:0007669"/>
    <property type="project" value="InterPro"/>
</dbReference>
<dbReference type="Gene3D" id="3.30.70.270">
    <property type="match status" value="1"/>
</dbReference>
<dbReference type="Pfam" id="PF00001">
    <property type="entry name" value="7tm_1"/>
    <property type="match status" value="1"/>
</dbReference>
<dbReference type="CDD" id="cd00303">
    <property type="entry name" value="retropepsin_like"/>
    <property type="match status" value="1"/>
</dbReference>
<reference evidence="11 12" key="1">
    <citation type="submission" date="2015-12" db="EMBL/GenBank/DDBJ databases">
        <title>The genome of Folsomia candida.</title>
        <authorList>
            <person name="Faddeeva A."/>
            <person name="Derks M.F."/>
            <person name="Anvar Y."/>
            <person name="Smit S."/>
            <person name="Van Straalen N."/>
            <person name="Roelofs D."/>
        </authorList>
    </citation>
    <scope>NUCLEOTIDE SEQUENCE [LARGE SCALE GENOMIC DNA]</scope>
    <source>
        <strain evidence="11 12">VU population</strain>
        <tissue evidence="11">Whole body</tissue>
    </source>
</reference>
<keyword evidence="3 6" id="KW-0812">Transmembrane</keyword>
<evidence type="ECO:0000256" key="1">
    <source>
        <dbReference type="ARBA" id="ARBA00004370"/>
    </source>
</evidence>
<feature type="domain" description="G-protein coupled receptors family 1 profile" evidence="9">
    <location>
        <begin position="1541"/>
        <end position="1790"/>
    </location>
</feature>
<evidence type="ECO:0000313" key="11">
    <source>
        <dbReference type="EMBL" id="OXA46039.1"/>
    </source>
</evidence>
<feature type="compositionally biased region" description="Polar residues" evidence="7">
    <location>
        <begin position="86"/>
        <end position="95"/>
    </location>
</feature>
<dbReference type="SUPFAM" id="SSF53098">
    <property type="entry name" value="Ribonuclease H-like"/>
    <property type="match status" value="1"/>
</dbReference>
<evidence type="ECO:0000259" key="9">
    <source>
        <dbReference type="PROSITE" id="PS50262"/>
    </source>
</evidence>
<dbReference type="PRINTS" id="PR00237">
    <property type="entry name" value="GPCRRHODOPSN"/>
</dbReference>
<evidence type="ECO:0000256" key="2">
    <source>
        <dbReference type="ARBA" id="ARBA00010663"/>
    </source>
</evidence>
<dbReference type="PROSITE" id="PS50262">
    <property type="entry name" value="G_PROTEIN_RECEP_F1_2"/>
    <property type="match status" value="1"/>
</dbReference>
<feature type="region of interest" description="Disordered" evidence="7">
    <location>
        <begin position="379"/>
        <end position="400"/>
    </location>
</feature>
<dbReference type="Gene3D" id="2.40.70.10">
    <property type="entry name" value="Acid Proteases"/>
    <property type="match status" value="1"/>
</dbReference>
<dbReference type="InterPro" id="IPR043128">
    <property type="entry name" value="Rev_trsase/Diguanyl_cyclase"/>
</dbReference>
<dbReference type="Pfam" id="PF18701">
    <property type="entry name" value="DUF5641"/>
    <property type="match status" value="1"/>
</dbReference>
<evidence type="ECO:0000256" key="4">
    <source>
        <dbReference type="ARBA" id="ARBA00022989"/>
    </source>
</evidence>
<keyword evidence="6 11" id="KW-0675">Receptor</keyword>
<dbReference type="EMBL" id="LNIX01000016">
    <property type="protein sequence ID" value="OXA46039.1"/>
    <property type="molecule type" value="Genomic_DNA"/>
</dbReference>
<dbReference type="InterPro" id="IPR008042">
    <property type="entry name" value="Retrotrans_Pao"/>
</dbReference>
<evidence type="ECO:0000256" key="3">
    <source>
        <dbReference type="ARBA" id="ARBA00022692"/>
    </source>
</evidence>
<dbReference type="PANTHER" id="PTHR47331">
    <property type="entry name" value="PHD-TYPE DOMAIN-CONTAINING PROTEIN"/>
    <property type="match status" value="1"/>
</dbReference>
<keyword evidence="6" id="KW-0297">G-protein coupled receptor</keyword>
<dbReference type="OrthoDB" id="6117944at2759"/>
<organism evidence="11 12">
    <name type="scientific">Folsomia candida</name>
    <name type="common">Springtail</name>
    <dbReference type="NCBI Taxonomy" id="158441"/>
    <lineage>
        <taxon>Eukaryota</taxon>
        <taxon>Metazoa</taxon>
        <taxon>Ecdysozoa</taxon>
        <taxon>Arthropoda</taxon>
        <taxon>Hexapoda</taxon>
        <taxon>Collembola</taxon>
        <taxon>Entomobryomorpha</taxon>
        <taxon>Isotomoidea</taxon>
        <taxon>Isotomidae</taxon>
        <taxon>Proisotominae</taxon>
        <taxon>Folsomia</taxon>
    </lineage>
</organism>
<dbReference type="SUPFAM" id="SSF56672">
    <property type="entry name" value="DNA/RNA polymerases"/>
    <property type="match status" value="1"/>
</dbReference>
<evidence type="ECO:0000313" key="12">
    <source>
        <dbReference type="Proteomes" id="UP000198287"/>
    </source>
</evidence>
<feature type="domain" description="Integrase catalytic" evidence="10">
    <location>
        <begin position="1190"/>
        <end position="1328"/>
    </location>
</feature>
<evidence type="ECO:0000256" key="7">
    <source>
        <dbReference type="SAM" id="MobiDB-lite"/>
    </source>
</evidence>
<dbReference type="PANTHER" id="PTHR47331:SF1">
    <property type="entry name" value="GAG-LIKE PROTEIN"/>
    <property type="match status" value="1"/>
</dbReference>
<dbReference type="Gene3D" id="3.30.420.10">
    <property type="entry name" value="Ribonuclease H-like superfamily/Ribonuclease H"/>
    <property type="match status" value="1"/>
</dbReference>
<evidence type="ECO:0000256" key="8">
    <source>
        <dbReference type="SAM" id="Phobius"/>
    </source>
</evidence>
<dbReference type="Pfam" id="PF05380">
    <property type="entry name" value="Peptidase_A17"/>
    <property type="match status" value="1"/>
</dbReference>
<evidence type="ECO:0000259" key="10">
    <source>
        <dbReference type="PROSITE" id="PS50994"/>
    </source>
</evidence>
<comment type="subcellular location">
    <subcellularLocation>
        <location evidence="1">Membrane</location>
    </subcellularLocation>
</comment>
<dbReference type="PROSITE" id="PS50994">
    <property type="entry name" value="INTEGRASE"/>
    <property type="match status" value="1"/>
</dbReference>
<dbReference type="Gene3D" id="1.10.340.70">
    <property type="match status" value="1"/>
</dbReference>
<gene>
    <name evidence="11" type="ORF">Fcan01_19292</name>
</gene>
<dbReference type="InterPro" id="IPR021109">
    <property type="entry name" value="Peptidase_aspartic_dom_sf"/>
</dbReference>
<feature type="transmembrane region" description="Helical" evidence="8">
    <location>
        <begin position="1641"/>
        <end position="1665"/>
    </location>
</feature>
<keyword evidence="5 8" id="KW-0472">Membrane</keyword>
<feature type="compositionally biased region" description="Basic and acidic residues" evidence="7">
    <location>
        <begin position="379"/>
        <end position="391"/>
    </location>
</feature>
<dbReference type="SUPFAM" id="SSF81321">
    <property type="entry name" value="Family A G protein-coupled receptor-like"/>
    <property type="match status" value="1"/>
</dbReference>
<dbReference type="Gene3D" id="1.20.1070.10">
    <property type="entry name" value="Rhodopsin 7-helix transmembrane proteins"/>
    <property type="match status" value="1"/>
</dbReference>
<keyword evidence="12" id="KW-1185">Reference proteome</keyword>
<dbReference type="GO" id="GO:0004930">
    <property type="term" value="F:G protein-coupled receptor activity"/>
    <property type="evidence" value="ECO:0007669"/>
    <property type="project" value="UniProtKB-KW"/>
</dbReference>
<dbReference type="GO" id="GO:0071897">
    <property type="term" value="P:DNA biosynthetic process"/>
    <property type="evidence" value="ECO:0007669"/>
    <property type="project" value="UniProtKB-ARBA"/>
</dbReference>
<proteinExistence type="inferred from homology"/>
<dbReference type="InterPro" id="IPR036397">
    <property type="entry name" value="RNaseH_sf"/>
</dbReference>
<dbReference type="GO" id="GO:0016020">
    <property type="term" value="C:membrane"/>
    <property type="evidence" value="ECO:0007669"/>
    <property type="project" value="UniProtKB-SubCell"/>
</dbReference>
<protein>
    <submittedName>
        <fullName evidence="11">G-protein coupled receptor moody</fullName>
    </submittedName>
</protein>
<feature type="transmembrane region" description="Helical" evidence="8">
    <location>
        <begin position="1526"/>
        <end position="1550"/>
    </location>
</feature>
<comment type="similarity">
    <text evidence="2 6">Belongs to the G-protein coupled receptor 1 family.</text>
</comment>
<dbReference type="InterPro" id="IPR012337">
    <property type="entry name" value="RNaseH-like_sf"/>
</dbReference>
<feature type="transmembrane region" description="Helical" evidence="8">
    <location>
        <begin position="1750"/>
        <end position="1771"/>
    </location>
</feature>
<feature type="region of interest" description="Disordered" evidence="7">
    <location>
        <begin position="1"/>
        <end position="95"/>
    </location>
</feature>
<dbReference type="CDD" id="cd01644">
    <property type="entry name" value="RT_pepA17"/>
    <property type="match status" value="1"/>
</dbReference>
<dbReference type="GO" id="GO:0003676">
    <property type="term" value="F:nucleic acid binding"/>
    <property type="evidence" value="ECO:0007669"/>
    <property type="project" value="InterPro"/>
</dbReference>
<dbReference type="Proteomes" id="UP000198287">
    <property type="component" value="Unassembled WGS sequence"/>
</dbReference>
<dbReference type="InterPro" id="IPR017452">
    <property type="entry name" value="GPCR_Rhodpsn_7TM"/>
</dbReference>
<dbReference type="InterPro" id="IPR001584">
    <property type="entry name" value="Integrase_cat-core"/>
</dbReference>
<keyword evidence="4 8" id="KW-1133">Transmembrane helix</keyword>
<dbReference type="InterPro" id="IPR041588">
    <property type="entry name" value="Integrase_H2C2"/>
</dbReference>
<feature type="compositionally biased region" description="Basic and acidic residues" evidence="7">
    <location>
        <begin position="1"/>
        <end position="17"/>
    </location>
</feature>
<dbReference type="Gene3D" id="3.10.10.10">
    <property type="entry name" value="HIV Type 1 Reverse Transcriptase, subunit A, domain 1"/>
    <property type="match status" value="1"/>
</dbReference>
<feature type="transmembrane region" description="Helical" evidence="8">
    <location>
        <begin position="1600"/>
        <end position="1621"/>
    </location>
</feature>
<name>A0A226DLH6_FOLCA</name>
<feature type="transmembrane region" description="Helical" evidence="8">
    <location>
        <begin position="1693"/>
        <end position="1716"/>
    </location>
</feature>
<evidence type="ECO:0000256" key="6">
    <source>
        <dbReference type="RuleBase" id="RU000688"/>
    </source>
</evidence>
<dbReference type="InterPro" id="IPR043502">
    <property type="entry name" value="DNA/RNA_pol_sf"/>
</dbReference>
<dbReference type="InterPro" id="IPR000276">
    <property type="entry name" value="GPCR_Rhodpsn"/>
</dbReference>
<dbReference type="InterPro" id="IPR040676">
    <property type="entry name" value="DUF5641"/>
</dbReference>
<feature type="transmembrane region" description="Helical" evidence="8">
    <location>
        <begin position="1562"/>
        <end position="1588"/>
    </location>
</feature>
<comment type="caution">
    <text evidence="11">The sequence shown here is derived from an EMBL/GenBank/DDBJ whole genome shotgun (WGS) entry which is preliminary data.</text>
</comment>
<dbReference type="GO" id="GO:0042575">
    <property type="term" value="C:DNA polymerase complex"/>
    <property type="evidence" value="ECO:0007669"/>
    <property type="project" value="UniProtKB-ARBA"/>
</dbReference>
<sequence>MKHTSRSDAKPKPERRSNPQPILAVQGVKPQVTFRDQRERSPARKLIIKGRSSAQQQRRELGRARSPSPHPEHRSRSPSPAYNRKTPGQWTMSPRTTTKTCAACQSTAHLIQHCPEFTAYSVSARKDWIRSNNRCYNCLGNHPVKECTSKFTCSKCQRRHHTLIHTDPTVSHILMHSKLNRTATTDDGERGIYPTELVTPTNGQHQAIDLVRCLLDSGADQCFISSAAARRAGLSIIGKPRNFTVAGGRSTSSLGYVTIHLRTRFHAQAKEFRIIACVLSQLTSTTPLEPFDTDKWDHLKGLPLADPDYNNPDEIDILLGTSFVDKIMRGRKIEGEEGTPSAYLTEFGYVIQGSMTVPSEGCITHLNTTRTVQRELEENRLPHNSTKESRHIPPHQRPTDAPPDFHLQRFWETEEPPIQVPLTPMDEFCEDHYQTTTVRLPNGQYQIRWPFIAEPELLGSSYQMAHSRWLSMERRLATDPALSQDYHKQFEDLIQSGQLEPIPADEFYKRPHFWTPHHCVFKPSSTTTKMRIVFDASAKTSSGKSLNSILAPGPELQDSLFSHLLRFRFRAIAFTADIAKMYNQILVHPIDRDFSRVIYRRDPSGPVCHYRITSIPFGTTPAPYVAKRTLRQLAEDEKHNLPMASRVLKKALFMDDLIHSVDTARDAILLRRELITILVLAKMTLRKWSSNSPELLSTLPEDMRETQLPLNFDVTATVGTLGLTWHPATDNFQYKVTLTPRTVHTKRSVLSDISKIFDPLGLLAPIIVTAKIFMQKIWAHELGWDDALPDHLHEQWMQYSNTLPDVENIRIPRWLGFAYPPYDVAGKSTPSHAELHGFCDASENAFAAAIYLRTEHPDHGINVRLVASKSRVAPLKTSTIPRLELQGAVLLTELMVHLKKEYKMEENPADCCSRGLSPVELKDFTLWWEGPEWLHRPSTATEFEPPICDDPCLLKEAKPKPILHLTTQEPHYIIRCLTRISSWNKAVRVMALLLAIARRRTFRGNVPHPVASVAVSTAEDMLVHLIQAIAYPGLDTAIQNFLRPSHIGRYAFVRPLAPFICHPIPVIRVGGRLRHAGLPYETRNPALLPVGHPLVKALILQTHQTLGHAGRLTVHNHLRQKFWIPNAVKSIKSIQDKCLVCHRYNAQSEVQLMGQLPAPESMHLARSSTQASISVFHFSLEISLDAEFGFLLAFRRFISRRGIPTVMYSDNGTNFVGANNHLTNVMARRLITQGLANTLLLSLDLDRITWKFNPPSSPSQGGVWEAMIKTVKVDLRKISDDTDYTWEQFESLLVFVESIINSRPLTPVSEDPLDLEALTPAHFLIGTTAAMIPDDGLTHLRLNRLDRYQLVLCARLKYNARYQLVLRQQQELWKRWQEEYITALQKRPKWQQDQPNLQQDDMVIIMDDNLPPLKWRIGRIKTVHPGQDGLVRVTTLARIPLEQDEQTPELKALPYPAHEPAVTTIVRSGRMYNISPANWLGTVLALASCAPSALANSTVLHNSTMDLAASITAPQFPVPSITVTTFVAAILLIFAIVGTIGNLFTVLAILNAPHLRVNHIHWSLISLCCSDFIFSSTTLPLAVSRFYYRRWVYSSCICQLYAFLLYGTIICSLAHLVTITLNRYTKIVHFAWYQRIYTDRFVLLTLAAIWISSYGILVPPLLGIWGTLGPKPNDPSSCTILPDASGHSTKRTIWILGNLLPFAIMFACYLHIWLFVRRTRSHVRKLSDPIKQTGVTNLRPTSPDSHLTRMIIIIVVGYLTFFQPLLVLNWIDPARTRISPYLHLLSAILA</sequence>
<dbReference type="Pfam" id="PF17921">
    <property type="entry name" value="Integrase_H2C2"/>
    <property type="match status" value="1"/>
</dbReference>
<keyword evidence="6" id="KW-0807">Transducer</keyword>
<dbReference type="PROSITE" id="PS00237">
    <property type="entry name" value="G_PROTEIN_RECEP_F1_1"/>
    <property type="match status" value="1"/>
</dbReference>